<evidence type="ECO:0000313" key="1">
    <source>
        <dbReference type="EMBL" id="SEU02578.1"/>
    </source>
</evidence>
<gene>
    <name evidence="1" type="ORF">SAMN04489858_12024</name>
</gene>
<evidence type="ECO:0000313" key="2">
    <source>
        <dbReference type="Proteomes" id="UP000199180"/>
    </source>
</evidence>
<accession>A0A1I0IYR8</accession>
<dbReference type="Proteomes" id="UP000199180">
    <property type="component" value="Unassembled WGS sequence"/>
</dbReference>
<protein>
    <submittedName>
        <fullName evidence="1">Uncharacterized protein</fullName>
    </submittedName>
</protein>
<dbReference type="AlphaFoldDB" id="A0A1I0IYR8"/>
<proteinExistence type="predicted"/>
<organism evidence="1 2">
    <name type="scientific">Paracoccus homiensis</name>
    <dbReference type="NCBI Taxonomy" id="364199"/>
    <lineage>
        <taxon>Bacteria</taxon>
        <taxon>Pseudomonadati</taxon>
        <taxon>Pseudomonadota</taxon>
        <taxon>Alphaproteobacteria</taxon>
        <taxon>Rhodobacterales</taxon>
        <taxon>Paracoccaceae</taxon>
        <taxon>Paracoccus</taxon>
    </lineage>
</organism>
<sequence>MRKLIDVIAFAAVILSLAGVAVVILAESIIGGMGPL</sequence>
<dbReference type="EMBL" id="FOHO01000020">
    <property type="protein sequence ID" value="SEU02578.1"/>
    <property type="molecule type" value="Genomic_DNA"/>
</dbReference>
<keyword evidence="2" id="KW-1185">Reference proteome</keyword>
<reference evidence="1 2" key="1">
    <citation type="submission" date="2016-10" db="EMBL/GenBank/DDBJ databases">
        <authorList>
            <person name="de Groot N.N."/>
        </authorList>
    </citation>
    <scope>NUCLEOTIDE SEQUENCE [LARGE SCALE GENOMIC DNA]</scope>
    <source>
        <strain evidence="1 2">DSM 17862</strain>
    </source>
</reference>
<name>A0A1I0IYR8_9RHOB</name>
<dbReference type="STRING" id="364199.SAMN04489858_12024"/>